<dbReference type="PANTHER" id="PTHR35605:SF1">
    <property type="entry name" value="ECP2 EFFECTOR PROTEIN DOMAIN-CONTAINING PROTEIN-RELATED"/>
    <property type="match status" value="1"/>
</dbReference>
<comment type="caution">
    <text evidence="2">The sequence shown here is derived from an EMBL/GenBank/DDBJ whole genome shotgun (WGS) entry which is preliminary data.</text>
</comment>
<protein>
    <submittedName>
        <fullName evidence="2">Uncharacterized protein</fullName>
    </submittedName>
</protein>
<dbReference type="OrthoDB" id="2951647at2759"/>
<evidence type="ECO:0000256" key="1">
    <source>
        <dbReference type="SAM" id="SignalP"/>
    </source>
</evidence>
<keyword evidence="1" id="KW-0732">Signal</keyword>
<evidence type="ECO:0000313" key="2">
    <source>
        <dbReference type="EMBL" id="KAF5375487.1"/>
    </source>
</evidence>
<dbReference type="EMBL" id="JAACJN010000097">
    <property type="protein sequence ID" value="KAF5375487.1"/>
    <property type="molecule type" value="Genomic_DNA"/>
</dbReference>
<reference evidence="2 3" key="1">
    <citation type="journal article" date="2020" name="ISME J.">
        <title>Uncovering the hidden diversity of litter-decomposition mechanisms in mushroom-forming fungi.</title>
        <authorList>
            <person name="Floudas D."/>
            <person name="Bentzer J."/>
            <person name="Ahren D."/>
            <person name="Johansson T."/>
            <person name="Persson P."/>
            <person name="Tunlid A."/>
        </authorList>
    </citation>
    <scope>NUCLEOTIDE SEQUENCE [LARGE SCALE GENOMIC DNA]</scope>
    <source>
        <strain evidence="2 3">CBS 406.79</strain>
    </source>
</reference>
<dbReference type="AlphaFoldDB" id="A0A8H5LZQ0"/>
<proteinExistence type="predicted"/>
<dbReference type="Proteomes" id="UP000518752">
    <property type="component" value="Unassembled WGS sequence"/>
</dbReference>
<name>A0A8H5LZQ0_9AGAR</name>
<gene>
    <name evidence="2" type="ORF">D9757_009936</name>
</gene>
<accession>A0A8H5LZQ0</accession>
<keyword evidence="3" id="KW-1185">Reference proteome</keyword>
<feature type="chain" id="PRO_5034167311" evidence="1">
    <location>
        <begin position="16"/>
        <end position="179"/>
    </location>
</feature>
<sequence>MIFIYLISLLSAVIGVPVSQNHQRRGGVLPPNYSDLDNAPPRPDQTAGVICNIGQFSKTNDIDSTARDQVDGPYGYLAGISGTAEQEPGPGKCTRVSCAWDLGVYICNDNTHKISVAWKDIATYVNDIGMTCGGGMHLPNSTGRDSYGTDYFDFTKSKPTNGQKFSSEKWNVYINGDKC</sequence>
<organism evidence="2 3">
    <name type="scientific">Collybiopsis confluens</name>
    <dbReference type="NCBI Taxonomy" id="2823264"/>
    <lineage>
        <taxon>Eukaryota</taxon>
        <taxon>Fungi</taxon>
        <taxon>Dikarya</taxon>
        <taxon>Basidiomycota</taxon>
        <taxon>Agaricomycotina</taxon>
        <taxon>Agaricomycetes</taxon>
        <taxon>Agaricomycetidae</taxon>
        <taxon>Agaricales</taxon>
        <taxon>Marasmiineae</taxon>
        <taxon>Omphalotaceae</taxon>
        <taxon>Collybiopsis</taxon>
    </lineage>
</organism>
<feature type="signal peptide" evidence="1">
    <location>
        <begin position="1"/>
        <end position="15"/>
    </location>
</feature>
<dbReference type="PANTHER" id="PTHR35605">
    <property type="entry name" value="ECP2 EFFECTOR PROTEIN DOMAIN-CONTAINING PROTEIN-RELATED"/>
    <property type="match status" value="1"/>
</dbReference>
<evidence type="ECO:0000313" key="3">
    <source>
        <dbReference type="Proteomes" id="UP000518752"/>
    </source>
</evidence>